<dbReference type="AlphaFoldDB" id="A0A9K3LXB0"/>
<reference evidence="1" key="2">
    <citation type="submission" date="2021-04" db="EMBL/GenBank/DDBJ databases">
        <authorList>
            <person name="Podell S."/>
        </authorList>
    </citation>
    <scope>NUCLEOTIDE SEQUENCE</scope>
    <source>
        <strain evidence="1">Hildebrandi</strain>
    </source>
</reference>
<sequence>MILELGTVGPVDGLRRIQQESTKHNNNNSPTTSTLSHPDIGSLYDYIYSYSPSSVSNTTSNNNNNNNKNNNLVEQVRHIIHFEHLTREFASLMDAYQLPVNLTTVNQQLSRSDWNTEQTVADLDSQTRRLIEDVYELDFELSGGYIMIERTKLARNDPTNLHVCSDGQLLYVVGSKMICL</sequence>
<comment type="caution">
    <text evidence="1">The sequence shown here is derived from an EMBL/GenBank/DDBJ whole genome shotgun (WGS) entry which is preliminary data.</text>
</comment>
<organism evidence="1 2">
    <name type="scientific">Nitzschia inconspicua</name>
    <dbReference type="NCBI Taxonomy" id="303405"/>
    <lineage>
        <taxon>Eukaryota</taxon>
        <taxon>Sar</taxon>
        <taxon>Stramenopiles</taxon>
        <taxon>Ochrophyta</taxon>
        <taxon>Bacillariophyta</taxon>
        <taxon>Bacillariophyceae</taxon>
        <taxon>Bacillariophycidae</taxon>
        <taxon>Bacillariales</taxon>
        <taxon>Bacillariaceae</taxon>
        <taxon>Nitzschia</taxon>
    </lineage>
</organism>
<keyword evidence="2" id="KW-1185">Reference proteome</keyword>
<evidence type="ECO:0000313" key="1">
    <source>
        <dbReference type="EMBL" id="KAG7369480.1"/>
    </source>
</evidence>
<dbReference type="Proteomes" id="UP000693970">
    <property type="component" value="Unassembled WGS sequence"/>
</dbReference>
<evidence type="ECO:0000313" key="2">
    <source>
        <dbReference type="Proteomes" id="UP000693970"/>
    </source>
</evidence>
<protein>
    <submittedName>
        <fullName evidence="1">Uncharacterized protein</fullName>
    </submittedName>
</protein>
<accession>A0A9K3LXB0</accession>
<dbReference type="OrthoDB" id="416042at2759"/>
<proteinExistence type="predicted"/>
<gene>
    <name evidence="1" type="ORF">IV203_027226</name>
</gene>
<dbReference type="EMBL" id="JAGRRH010000005">
    <property type="protein sequence ID" value="KAG7369480.1"/>
    <property type="molecule type" value="Genomic_DNA"/>
</dbReference>
<name>A0A9K3LXB0_9STRA</name>
<reference evidence="1" key="1">
    <citation type="journal article" date="2021" name="Sci. Rep.">
        <title>Diploid genomic architecture of Nitzschia inconspicua, an elite biomass production diatom.</title>
        <authorList>
            <person name="Oliver A."/>
            <person name="Podell S."/>
            <person name="Pinowska A."/>
            <person name="Traller J.C."/>
            <person name="Smith S.R."/>
            <person name="McClure R."/>
            <person name="Beliaev A."/>
            <person name="Bohutskyi P."/>
            <person name="Hill E.A."/>
            <person name="Rabines A."/>
            <person name="Zheng H."/>
            <person name="Allen L.Z."/>
            <person name="Kuo A."/>
            <person name="Grigoriev I.V."/>
            <person name="Allen A.E."/>
            <person name="Hazlebeck D."/>
            <person name="Allen E.E."/>
        </authorList>
    </citation>
    <scope>NUCLEOTIDE SEQUENCE</scope>
    <source>
        <strain evidence="1">Hildebrandi</strain>
    </source>
</reference>